<sequence length="171" mass="19503">MGPQAFPPGVTPMPRVNERDTFHSVGPADINCVLVAAERQGVPANVLLAIASVENGRNGQTVQNTNGTLDIGHFQINTMHWDENGIFWNKPGITREDVAWRGCFNAEVAAWMLRQHLEEKNGQDYWTRAANYHSRTPRFNTIYRQRLIQFATSWAQYLEREYGDRLSVSQQ</sequence>
<protein>
    <submittedName>
        <fullName evidence="2">Conjugal transfer protein TrbN</fullName>
    </submittedName>
</protein>
<dbReference type="EMBL" id="RRUE01000002">
    <property type="protein sequence ID" value="RRN44689.1"/>
    <property type="molecule type" value="Genomic_DNA"/>
</dbReference>
<proteinExistence type="predicted"/>
<feature type="domain" description="Transglycosylase SLT" evidence="1">
    <location>
        <begin position="32"/>
        <end position="133"/>
    </location>
</feature>
<evidence type="ECO:0000313" key="2">
    <source>
        <dbReference type="EMBL" id="RRN44689.1"/>
    </source>
</evidence>
<accession>A0A426FPV7</accession>
<evidence type="ECO:0000259" key="1">
    <source>
        <dbReference type="Pfam" id="PF01464"/>
    </source>
</evidence>
<keyword evidence="3" id="KW-1185">Reference proteome</keyword>
<dbReference type="Proteomes" id="UP000270261">
    <property type="component" value="Unassembled WGS sequence"/>
</dbReference>
<organism evidence="2 3">
    <name type="scientific">Lautropia dentalis</name>
    <dbReference type="NCBI Taxonomy" id="2490857"/>
    <lineage>
        <taxon>Bacteria</taxon>
        <taxon>Pseudomonadati</taxon>
        <taxon>Pseudomonadota</taxon>
        <taxon>Betaproteobacteria</taxon>
        <taxon>Burkholderiales</taxon>
        <taxon>Burkholderiaceae</taxon>
        <taxon>Lautropia</taxon>
    </lineage>
</organism>
<dbReference type="Pfam" id="PF01464">
    <property type="entry name" value="SLT"/>
    <property type="match status" value="1"/>
</dbReference>
<dbReference type="InterPro" id="IPR008258">
    <property type="entry name" value="Transglycosylase_SLT_dom_1"/>
</dbReference>
<dbReference type="CDD" id="cd13400">
    <property type="entry name" value="LT_IagB-like"/>
    <property type="match status" value="1"/>
</dbReference>
<dbReference type="AlphaFoldDB" id="A0A426FPV7"/>
<reference evidence="2 3" key="1">
    <citation type="submission" date="2018-11" db="EMBL/GenBank/DDBJ databases">
        <title>Genome sequencing of Lautropia sp. KCOM 2505 (= ChDC F240).</title>
        <authorList>
            <person name="Kook J.-K."/>
            <person name="Park S.-N."/>
            <person name="Lim Y.K."/>
        </authorList>
    </citation>
    <scope>NUCLEOTIDE SEQUENCE [LARGE SCALE GENOMIC DNA]</scope>
    <source>
        <strain evidence="2 3">KCOM 2505</strain>
    </source>
</reference>
<dbReference type="SUPFAM" id="SSF53955">
    <property type="entry name" value="Lysozyme-like"/>
    <property type="match status" value="1"/>
</dbReference>
<evidence type="ECO:0000313" key="3">
    <source>
        <dbReference type="Proteomes" id="UP000270261"/>
    </source>
</evidence>
<dbReference type="Gene3D" id="1.10.530.10">
    <property type="match status" value="1"/>
</dbReference>
<dbReference type="OrthoDB" id="9808681at2"/>
<dbReference type="InterPro" id="IPR023346">
    <property type="entry name" value="Lysozyme-like_dom_sf"/>
</dbReference>
<name>A0A426FPV7_9BURK</name>
<comment type="caution">
    <text evidence="2">The sequence shown here is derived from an EMBL/GenBank/DDBJ whole genome shotgun (WGS) entry which is preliminary data.</text>
</comment>
<gene>
    <name evidence="2" type="ORF">EHV23_13315</name>
</gene>